<keyword evidence="2" id="KW-1185">Reference proteome</keyword>
<reference evidence="1 2" key="1">
    <citation type="submission" date="2023-11" db="EMBL/GenBank/DDBJ databases">
        <title>Draft genome of Azohydromonas lata strain H1 (DSM1123), a polyhydroxyalkanoate producer.</title>
        <authorList>
            <person name="Traversa D."/>
            <person name="D'Addabbo P."/>
            <person name="Pazzani C."/>
            <person name="Manzari C."/>
            <person name="Chiara M."/>
            <person name="Scrascia M."/>
        </authorList>
    </citation>
    <scope>NUCLEOTIDE SEQUENCE [LARGE SCALE GENOMIC DNA]</scope>
    <source>
        <strain evidence="1 2">H1</strain>
    </source>
</reference>
<protein>
    <submittedName>
        <fullName evidence="1">Uncharacterized protein</fullName>
    </submittedName>
</protein>
<dbReference type="Proteomes" id="UP001293718">
    <property type="component" value="Unassembled WGS sequence"/>
</dbReference>
<evidence type="ECO:0000313" key="2">
    <source>
        <dbReference type="Proteomes" id="UP001293718"/>
    </source>
</evidence>
<comment type="caution">
    <text evidence="1">The sequence shown here is derived from an EMBL/GenBank/DDBJ whole genome shotgun (WGS) entry which is preliminary data.</text>
</comment>
<name>A0ABU5IQ36_9BURK</name>
<sequence length="148" mass="17429">MPTPRARYRPPSPSFFSAFSPTRLRLDEAAELESLADLLQHFWMQLNRARIQFLCQTLSAEALQALWSERIREIQALLQRVGVLTRDHAVDGLERVRVAVQDWEEQVARFEQGPFKMADYCILQNRLETLARAMDLCVRMWQLQQRRN</sequence>
<proteinExistence type="predicted"/>
<dbReference type="RefSeq" id="WP_066332982.1">
    <property type="nucleotide sequence ID" value="NZ_JAXOJX010000092.1"/>
</dbReference>
<accession>A0ABU5IQ36</accession>
<gene>
    <name evidence="1" type="ORF">SM757_30930</name>
</gene>
<organism evidence="1 2">
    <name type="scientific">Azohydromonas lata</name>
    <dbReference type="NCBI Taxonomy" id="45677"/>
    <lineage>
        <taxon>Bacteria</taxon>
        <taxon>Pseudomonadati</taxon>
        <taxon>Pseudomonadota</taxon>
        <taxon>Betaproteobacteria</taxon>
        <taxon>Burkholderiales</taxon>
        <taxon>Sphaerotilaceae</taxon>
        <taxon>Azohydromonas</taxon>
    </lineage>
</organism>
<evidence type="ECO:0000313" key="1">
    <source>
        <dbReference type="EMBL" id="MDZ5460999.1"/>
    </source>
</evidence>
<dbReference type="EMBL" id="JAXOJX010000092">
    <property type="protein sequence ID" value="MDZ5460999.1"/>
    <property type="molecule type" value="Genomic_DNA"/>
</dbReference>